<evidence type="ECO:0000313" key="1">
    <source>
        <dbReference type="EMBL" id="GJJ14833.1"/>
    </source>
</evidence>
<protein>
    <submittedName>
        <fullName evidence="1">Uncharacterized protein</fullName>
    </submittedName>
</protein>
<keyword evidence="2" id="KW-1185">Reference proteome</keyword>
<gene>
    <name evidence="1" type="ORF">Clacol_009101</name>
</gene>
<comment type="caution">
    <text evidence="1">The sequence shown here is derived from an EMBL/GenBank/DDBJ whole genome shotgun (WGS) entry which is preliminary data.</text>
</comment>
<reference evidence="1" key="1">
    <citation type="submission" date="2021-10" db="EMBL/GenBank/DDBJ databases">
        <title>De novo Genome Assembly of Clathrus columnatus (Basidiomycota, Fungi) Using Illumina and Nanopore Sequence Data.</title>
        <authorList>
            <person name="Ogiso-Tanaka E."/>
            <person name="Itagaki H."/>
            <person name="Hosoya T."/>
            <person name="Hosaka K."/>
        </authorList>
    </citation>
    <scope>NUCLEOTIDE SEQUENCE</scope>
    <source>
        <strain evidence="1">MO-923</strain>
    </source>
</reference>
<proteinExistence type="predicted"/>
<sequence length="131" mass="14154">MDLTVGLGPSNKGKYSKASPLSIPIPTLLNNPISTANITAENSLNTALNDLVLRGALQIKNQMDIEALLDPAVKLYTADNSTNEDIYHLVMAVIDAREKIDEDGGDDVDNDHVTESHSTPKVFFHAALIIN</sequence>
<evidence type="ECO:0000313" key="2">
    <source>
        <dbReference type="Proteomes" id="UP001050691"/>
    </source>
</evidence>
<accession>A0AAV5AQ79</accession>
<dbReference type="EMBL" id="BPWL01000010">
    <property type="protein sequence ID" value="GJJ14833.1"/>
    <property type="molecule type" value="Genomic_DNA"/>
</dbReference>
<dbReference type="AlphaFoldDB" id="A0AAV5AQ79"/>
<organism evidence="1 2">
    <name type="scientific">Clathrus columnatus</name>
    <dbReference type="NCBI Taxonomy" id="1419009"/>
    <lineage>
        <taxon>Eukaryota</taxon>
        <taxon>Fungi</taxon>
        <taxon>Dikarya</taxon>
        <taxon>Basidiomycota</taxon>
        <taxon>Agaricomycotina</taxon>
        <taxon>Agaricomycetes</taxon>
        <taxon>Phallomycetidae</taxon>
        <taxon>Phallales</taxon>
        <taxon>Clathraceae</taxon>
        <taxon>Clathrus</taxon>
    </lineage>
</organism>
<dbReference type="Proteomes" id="UP001050691">
    <property type="component" value="Unassembled WGS sequence"/>
</dbReference>
<name>A0AAV5AQ79_9AGAM</name>